<dbReference type="STRING" id="1423788.FC78_GL001737"/>
<organism evidence="11 12">
    <name type="scientific">Companilactobacillus bobalius DSM 19674</name>
    <dbReference type="NCBI Taxonomy" id="1423788"/>
    <lineage>
        <taxon>Bacteria</taxon>
        <taxon>Bacillati</taxon>
        <taxon>Bacillota</taxon>
        <taxon>Bacilli</taxon>
        <taxon>Lactobacillales</taxon>
        <taxon>Lactobacillaceae</taxon>
        <taxon>Companilactobacillus</taxon>
        <taxon>Companilactobacillus bobalius</taxon>
    </lineage>
</organism>
<evidence type="ECO:0000256" key="4">
    <source>
        <dbReference type="ARBA" id="ARBA00022695"/>
    </source>
</evidence>
<dbReference type="Pfam" id="PF06144">
    <property type="entry name" value="DNA_pol3_delta"/>
    <property type="match status" value="1"/>
</dbReference>
<dbReference type="Gene3D" id="1.10.8.60">
    <property type="match status" value="1"/>
</dbReference>
<keyword evidence="4" id="KW-0548">Nucleotidyltransferase</keyword>
<dbReference type="Pfam" id="PF21694">
    <property type="entry name" value="DNA_pol3_delta_C"/>
    <property type="match status" value="1"/>
</dbReference>
<evidence type="ECO:0000256" key="8">
    <source>
        <dbReference type="ARBA" id="ARBA00049244"/>
    </source>
</evidence>
<keyword evidence="5" id="KW-0235">DNA replication</keyword>
<dbReference type="AlphaFoldDB" id="A0A0R1KMW6"/>
<evidence type="ECO:0000256" key="3">
    <source>
        <dbReference type="ARBA" id="ARBA00022679"/>
    </source>
</evidence>
<keyword evidence="12" id="KW-1185">Reference proteome</keyword>
<evidence type="ECO:0000256" key="2">
    <source>
        <dbReference type="ARBA" id="ARBA00017703"/>
    </source>
</evidence>
<dbReference type="SUPFAM" id="SSF48019">
    <property type="entry name" value="post-AAA+ oligomerization domain-like"/>
    <property type="match status" value="1"/>
</dbReference>
<dbReference type="Proteomes" id="UP000051515">
    <property type="component" value="Unassembled WGS sequence"/>
</dbReference>
<evidence type="ECO:0000259" key="9">
    <source>
        <dbReference type="Pfam" id="PF06144"/>
    </source>
</evidence>
<dbReference type="InterPro" id="IPR010372">
    <property type="entry name" value="DNA_pol3_delta_N"/>
</dbReference>
<evidence type="ECO:0000313" key="12">
    <source>
        <dbReference type="Proteomes" id="UP000051515"/>
    </source>
</evidence>
<dbReference type="NCBIfam" id="TIGR01128">
    <property type="entry name" value="holA"/>
    <property type="match status" value="1"/>
</dbReference>
<dbReference type="InterPro" id="IPR048466">
    <property type="entry name" value="DNA_pol3_delta-like_C"/>
</dbReference>
<comment type="catalytic activity">
    <reaction evidence="8">
        <text>DNA(n) + a 2'-deoxyribonucleoside 5'-triphosphate = DNA(n+1) + diphosphate</text>
        <dbReference type="Rhea" id="RHEA:22508"/>
        <dbReference type="Rhea" id="RHEA-COMP:17339"/>
        <dbReference type="Rhea" id="RHEA-COMP:17340"/>
        <dbReference type="ChEBI" id="CHEBI:33019"/>
        <dbReference type="ChEBI" id="CHEBI:61560"/>
        <dbReference type="ChEBI" id="CHEBI:173112"/>
        <dbReference type="EC" id="2.7.7.7"/>
    </reaction>
</comment>
<dbReference type="PATRIC" id="fig|1423788.3.peg.1792"/>
<dbReference type="EC" id="2.7.7.7" evidence="1"/>
<feature type="domain" description="DNA polymerase III delta N-terminal" evidence="9">
    <location>
        <begin position="22"/>
        <end position="146"/>
    </location>
</feature>
<reference evidence="11 12" key="1">
    <citation type="journal article" date="2015" name="Genome Announc.">
        <title>Expanding the biotechnology potential of lactobacilli through comparative genomics of 213 strains and associated genera.</title>
        <authorList>
            <person name="Sun Z."/>
            <person name="Harris H.M."/>
            <person name="McCann A."/>
            <person name="Guo C."/>
            <person name="Argimon S."/>
            <person name="Zhang W."/>
            <person name="Yang X."/>
            <person name="Jeffery I.B."/>
            <person name="Cooney J.C."/>
            <person name="Kagawa T.F."/>
            <person name="Liu W."/>
            <person name="Song Y."/>
            <person name="Salvetti E."/>
            <person name="Wrobel A."/>
            <person name="Rasinkangas P."/>
            <person name="Parkhill J."/>
            <person name="Rea M.C."/>
            <person name="O'Sullivan O."/>
            <person name="Ritari J."/>
            <person name="Douillard F.P."/>
            <person name="Paul Ross R."/>
            <person name="Yang R."/>
            <person name="Briner A.E."/>
            <person name="Felis G.E."/>
            <person name="de Vos W.M."/>
            <person name="Barrangou R."/>
            <person name="Klaenhammer T.R."/>
            <person name="Caufield P.W."/>
            <person name="Cui Y."/>
            <person name="Zhang H."/>
            <person name="O'Toole P.W."/>
        </authorList>
    </citation>
    <scope>NUCLEOTIDE SEQUENCE [LARGE SCALE GENOMIC DNA]</scope>
    <source>
        <strain evidence="11 12">DSM 19674</strain>
    </source>
</reference>
<dbReference type="PANTHER" id="PTHR34388">
    <property type="entry name" value="DNA POLYMERASE III SUBUNIT DELTA"/>
    <property type="match status" value="1"/>
</dbReference>
<dbReference type="InterPro" id="IPR005790">
    <property type="entry name" value="DNA_polIII_delta"/>
</dbReference>
<evidence type="ECO:0000259" key="10">
    <source>
        <dbReference type="Pfam" id="PF21694"/>
    </source>
</evidence>
<accession>A0A0R1KMW6</accession>
<dbReference type="RefSeq" id="WP_258442863.1">
    <property type="nucleotide sequence ID" value="NZ_AZDY01000037.1"/>
</dbReference>
<keyword evidence="6" id="KW-0239">DNA-directed DNA polymerase</keyword>
<dbReference type="GO" id="GO:0009360">
    <property type="term" value="C:DNA polymerase III complex"/>
    <property type="evidence" value="ECO:0007669"/>
    <property type="project" value="InterPro"/>
</dbReference>
<proteinExistence type="inferred from homology"/>
<evidence type="ECO:0000256" key="7">
    <source>
        <dbReference type="ARBA" id="ARBA00034754"/>
    </source>
</evidence>
<feature type="domain" description="DNA polymerase III delta subunit-like C-terminal" evidence="10">
    <location>
        <begin position="219"/>
        <end position="339"/>
    </location>
</feature>
<evidence type="ECO:0000313" key="11">
    <source>
        <dbReference type="EMBL" id="KRK82931.1"/>
    </source>
</evidence>
<dbReference type="PANTHER" id="PTHR34388:SF1">
    <property type="entry name" value="DNA POLYMERASE III SUBUNIT DELTA"/>
    <property type="match status" value="1"/>
</dbReference>
<dbReference type="InterPro" id="IPR008921">
    <property type="entry name" value="DNA_pol3_clamp-load_cplx_C"/>
</dbReference>
<comment type="similarity">
    <text evidence="7">Belongs to the DNA polymerase HolA subunit family.</text>
</comment>
<dbReference type="GO" id="GO:0003887">
    <property type="term" value="F:DNA-directed DNA polymerase activity"/>
    <property type="evidence" value="ECO:0007669"/>
    <property type="project" value="UniProtKB-KW"/>
</dbReference>
<dbReference type="InterPro" id="IPR027417">
    <property type="entry name" value="P-loop_NTPase"/>
</dbReference>
<evidence type="ECO:0000256" key="1">
    <source>
        <dbReference type="ARBA" id="ARBA00012417"/>
    </source>
</evidence>
<comment type="caution">
    <text evidence="11">The sequence shown here is derived from an EMBL/GenBank/DDBJ whole genome shotgun (WGS) entry which is preliminary data.</text>
</comment>
<dbReference type="SUPFAM" id="SSF52540">
    <property type="entry name" value="P-loop containing nucleoside triphosphate hydrolases"/>
    <property type="match status" value="1"/>
</dbReference>
<dbReference type="GO" id="GO:0003677">
    <property type="term" value="F:DNA binding"/>
    <property type="evidence" value="ECO:0007669"/>
    <property type="project" value="InterPro"/>
</dbReference>
<gene>
    <name evidence="11" type="ORF">FC78_GL001737</name>
</gene>
<evidence type="ECO:0000256" key="6">
    <source>
        <dbReference type="ARBA" id="ARBA00022932"/>
    </source>
</evidence>
<dbReference type="EMBL" id="AZDY01000037">
    <property type="protein sequence ID" value="KRK82931.1"/>
    <property type="molecule type" value="Genomic_DNA"/>
</dbReference>
<protein>
    <recommendedName>
        <fullName evidence="2">DNA polymerase III subunit delta</fullName>
        <ecNumber evidence="1">2.7.7.7</ecNumber>
    </recommendedName>
</protein>
<dbReference type="GO" id="GO:0006261">
    <property type="term" value="P:DNA-templated DNA replication"/>
    <property type="evidence" value="ECO:0007669"/>
    <property type="project" value="TreeGrafter"/>
</dbReference>
<dbReference type="Gene3D" id="1.20.272.10">
    <property type="match status" value="1"/>
</dbReference>
<dbReference type="Gene3D" id="3.40.50.300">
    <property type="entry name" value="P-loop containing nucleotide triphosphate hydrolases"/>
    <property type="match status" value="1"/>
</dbReference>
<evidence type="ECO:0000256" key="5">
    <source>
        <dbReference type="ARBA" id="ARBA00022705"/>
    </source>
</evidence>
<keyword evidence="3" id="KW-0808">Transferase</keyword>
<sequence length="340" mass="39215">MTRLKITELKNNLKQGNLSNVYLITGAEQVFIKDIQKSFKNIMSPEERDMNFSSFDLEETSLDDMINEAISAPFFGEKRLVFAQNPYFLTAERVKNAVEQNTDLLLRYIQNPTPSTIMVIFASYEKLDARKKIVKQLKKIAAVVDAGQMEGPVLTRTIQNDLKTDGYQIDGEALDLLINKTKSNYSLITNQLVKLKMYALQSKRIDKQAVEELVPQSLEDNVFDLMNQILNKNIYQAEELYHQFLLQKIDPILLIAILMSQLRLLIQVKVLTERGLTEATISKNLKLHPYRVKLSHRQSKRLDMKQLIVMYQDLVNLDYQIKSGQGDKELLFDLFIAKFA</sequence>
<name>A0A0R1KMW6_9LACO</name>